<dbReference type="Proteomes" id="UP000728185">
    <property type="component" value="Unassembled WGS sequence"/>
</dbReference>
<organism evidence="1 2">
    <name type="scientific">Fasciolopsis buskii</name>
    <dbReference type="NCBI Taxonomy" id="27845"/>
    <lineage>
        <taxon>Eukaryota</taxon>
        <taxon>Metazoa</taxon>
        <taxon>Spiralia</taxon>
        <taxon>Lophotrochozoa</taxon>
        <taxon>Platyhelminthes</taxon>
        <taxon>Trematoda</taxon>
        <taxon>Digenea</taxon>
        <taxon>Plagiorchiida</taxon>
        <taxon>Echinostomata</taxon>
        <taxon>Echinostomatoidea</taxon>
        <taxon>Fasciolidae</taxon>
        <taxon>Fasciolopsis</taxon>
    </lineage>
</organism>
<keyword evidence="2" id="KW-1185">Reference proteome</keyword>
<dbReference type="AlphaFoldDB" id="A0A8E0RT07"/>
<reference evidence="1" key="1">
    <citation type="submission" date="2019-05" db="EMBL/GenBank/DDBJ databases">
        <title>Annotation for the trematode Fasciolopsis buski.</title>
        <authorList>
            <person name="Choi Y.-J."/>
        </authorList>
    </citation>
    <scope>NUCLEOTIDE SEQUENCE</scope>
    <source>
        <strain evidence="1">HT</strain>
        <tissue evidence="1">Whole worm</tissue>
    </source>
</reference>
<accession>A0A8E0RT07</accession>
<sequence length="103" mass="11864">MSTNEPVGELLRIQTKSAIRSDVDRMIGKSILLDLYLVQSLLSYFERCFPVTVLQWKAFDAGGPTRNFDHIKDYKSRELKPDQQLDVKYTMLSTDFSCSTVDH</sequence>
<proteinExistence type="predicted"/>
<name>A0A8E0RT07_9TREM</name>
<comment type="caution">
    <text evidence="1">The sequence shown here is derived from an EMBL/GenBank/DDBJ whole genome shotgun (WGS) entry which is preliminary data.</text>
</comment>
<gene>
    <name evidence="1" type="ORF">FBUS_00504</name>
</gene>
<dbReference type="EMBL" id="LUCM01007595">
    <property type="protein sequence ID" value="KAA0189674.1"/>
    <property type="molecule type" value="Genomic_DNA"/>
</dbReference>
<evidence type="ECO:0000313" key="1">
    <source>
        <dbReference type="EMBL" id="KAA0189674.1"/>
    </source>
</evidence>
<evidence type="ECO:0000313" key="2">
    <source>
        <dbReference type="Proteomes" id="UP000728185"/>
    </source>
</evidence>
<protein>
    <submittedName>
        <fullName evidence="1">Uncharacterized protein</fullName>
    </submittedName>
</protein>